<dbReference type="Pfam" id="PF00140">
    <property type="entry name" value="Sigma70_r1_2"/>
    <property type="match status" value="1"/>
</dbReference>
<evidence type="ECO:0000259" key="8">
    <source>
        <dbReference type="Pfam" id="PF04545"/>
    </source>
</evidence>
<dbReference type="PRINTS" id="PR00046">
    <property type="entry name" value="SIGMA70FCT"/>
</dbReference>
<evidence type="ECO:0000259" key="7">
    <source>
        <dbReference type="Pfam" id="PF04542"/>
    </source>
</evidence>
<dbReference type="PANTHER" id="PTHR30603">
    <property type="entry name" value="RNA POLYMERASE SIGMA FACTOR RPO"/>
    <property type="match status" value="1"/>
</dbReference>
<gene>
    <name evidence="9" type="ORF">ENV70_06710</name>
</gene>
<evidence type="ECO:0000256" key="4">
    <source>
        <dbReference type="ARBA" id="ARBA00023163"/>
    </source>
</evidence>
<dbReference type="SUPFAM" id="SSF88659">
    <property type="entry name" value="Sigma3 and sigma4 domains of RNA polymerase sigma factors"/>
    <property type="match status" value="2"/>
</dbReference>
<dbReference type="InterPro" id="IPR013325">
    <property type="entry name" value="RNA_pol_sigma_r2"/>
</dbReference>
<dbReference type="CDD" id="cd06171">
    <property type="entry name" value="Sigma70_r4"/>
    <property type="match status" value="1"/>
</dbReference>
<dbReference type="InterPro" id="IPR014284">
    <property type="entry name" value="RNA_pol_sigma-70_dom"/>
</dbReference>
<comment type="caution">
    <text evidence="9">The sequence shown here is derived from an EMBL/GenBank/DDBJ whole genome shotgun (WGS) entry which is preliminary data.</text>
</comment>
<sequence>MGIKRRIKETGLKQFIEEIGKYPVLSKKEESELARRIREKNDNEAKEKLILSNLRNVLHICKNYQDCGLSLSELINAGTQGLIHAVDKFDERKGYRFSTYSTWWIKREIYKAIFSDQELIPKSNLAKRIKIFIPNFVQEHGREPTIQEIAKHFKVSTHQVSNALTELLPMISLDDTQMDEEGGPFIETLSIEHCAAEKFVLPSPEEILKQKQESERIQKALKKLSPREREILEKNFGLGDFEVQSLEEISRLMNITKERVRQIRDNALKKLRLILPRIK</sequence>
<reference evidence="9" key="1">
    <citation type="journal article" date="2020" name="mSystems">
        <title>Genome- and Community-Level Interaction Insights into Carbon Utilization and Element Cycling Functions of Hydrothermarchaeota in Hydrothermal Sediment.</title>
        <authorList>
            <person name="Zhou Z."/>
            <person name="Liu Y."/>
            <person name="Xu W."/>
            <person name="Pan J."/>
            <person name="Luo Z.H."/>
            <person name="Li M."/>
        </authorList>
    </citation>
    <scope>NUCLEOTIDE SEQUENCE [LARGE SCALE GENOMIC DNA]</scope>
    <source>
        <strain evidence="9">SpSt-783</strain>
    </source>
</reference>
<dbReference type="Gene3D" id="1.10.601.10">
    <property type="entry name" value="RNA Polymerase Primary Sigma Factor"/>
    <property type="match status" value="1"/>
</dbReference>
<dbReference type="SUPFAM" id="SSF88946">
    <property type="entry name" value="Sigma2 domain of RNA polymerase sigma factors"/>
    <property type="match status" value="1"/>
</dbReference>
<dbReference type="EMBL" id="DTHJ01000135">
    <property type="protein sequence ID" value="HHS63283.1"/>
    <property type="molecule type" value="Genomic_DNA"/>
</dbReference>
<keyword evidence="2" id="KW-0731">Sigma factor</keyword>
<dbReference type="Pfam" id="PF04542">
    <property type="entry name" value="Sigma70_r2"/>
    <property type="match status" value="1"/>
</dbReference>
<dbReference type="InterPro" id="IPR007624">
    <property type="entry name" value="RNA_pol_sigma70_r3"/>
</dbReference>
<evidence type="ECO:0000313" key="9">
    <source>
        <dbReference type="EMBL" id="HHS63283.1"/>
    </source>
</evidence>
<feature type="domain" description="RNA polymerase sigma-70 region 4" evidence="8">
    <location>
        <begin position="220"/>
        <end position="272"/>
    </location>
</feature>
<accession>A0A7C6EHN5</accession>
<dbReference type="InterPro" id="IPR007627">
    <property type="entry name" value="RNA_pol_sigma70_r2"/>
</dbReference>
<dbReference type="GO" id="GO:0006352">
    <property type="term" value="P:DNA-templated transcription initiation"/>
    <property type="evidence" value="ECO:0007669"/>
    <property type="project" value="InterPro"/>
</dbReference>
<keyword evidence="4" id="KW-0804">Transcription</keyword>
<dbReference type="InterPro" id="IPR009042">
    <property type="entry name" value="RNA_pol_sigma70_r1_2"/>
</dbReference>
<keyword evidence="1" id="KW-0805">Transcription regulation</keyword>
<evidence type="ECO:0000256" key="1">
    <source>
        <dbReference type="ARBA" id="ARBA00023015"/>
    </source>
</evidence>
<feature type="domain" description="RNA polymerase sigma-70 region 2" evidence="7">
    <location>
        <begin position="49"/>
        <end position="114"/>
    </location>
</feature>
<dbReference type="GO" id="GO:0016987">
    <property type="term" value="F:sigma factor activity"/>
    <property type="evidence" value="ECO:0007669"/>
    <property type="project" value="UniProtKB-KW"/>
</dbReference>
<dbReference type="InterPro" id="IPR000943">
    <property type="entry name" value="RNA_pol_sigma70"/>
</dbReference>
<feature type="domain" description="RNA polymerase sigma-70 region 3" evidence="6">
    <location>
        <begin position="135"/>
        <end position="188"/>
    </location>
</feature>
<dbReference type="Pfam" id="PF04545">
    <property type="entry name" value="Sigma70_r4"/>
    <property type="match status" value="1"/>
</dbReference>
<dbReference type="NCBIfam" id="TIGR02937">
    <property type="entry name" value="sigma70-ECF"/>
    <property type="match status" value="1"/>
</dbReference>
<dbReference type="InterPro" id="IPR013324">
    <property type="entry name" value="RNA_pol_sigma_r3/r4-like"/>
</dbReference>
<evidence type="ECO:0000256" key="3">
    <source>
        <dbReference type="ARBA" id="ARBA00023125"/>
    </source>
</evidence>
<dbReference type="Gene3D" id="1.10.10.10">
    <property type="entry name" value="Winged helix-like DNA-binding domain superfamily/Winged helix DNA-binding domain"/>
    <property type="match status" value="2"/>
</dbReference>
<dbReference type="InterPro" id="IPR007630">
    <property type="entry name" value="RNA_pol_sigma70_r4"/>
</dbReference>
<feature type="domain" description="RNA polymerase sigma-70 region 1.2" evidence="5">
    <location>
        <begin position="12"/>
        <end position="41"/>
    </location>
</feature>
<dbReference type="Pfam" id="PF04539">
    <property type="entry name" value="Sigma70_r3"/>
    <property type="match status" value="1"/>
</dbReference>
<protein>
    <submittedName>
        <fullName evidence="9">RNA polymerase sigma factor RpoD/SigA</fullName>
    </submittedName>
</protein>
<keyword evidence="3" id="KW-0238">DNA-binding</keyword>
<proteinExistence type="predicted"/>
<evidence type="ECO:0000259" key="5">
    <source>
        <dbReference type="Pfam" id="PF00140"/>
    </source>
</evidence>
<organism evidence="9">
    <name type="scientific">candidate division WOR-3 bacterium</name>
    <dbReference type="NCBI Taxonomy" id="2052148"/>
    <lineage>
        <taxon>Bacteria</taxon>
        <taxon>Bacteria division WOR-3</taxon>
    </lineage>
</organism>
<name>A0A7C6EHN5_UNCW3</name>
<evidence type="ECO:0000259" key="6">
    <source>
        <dbReference type="Pfam" id="PF04539"/>
    </source>
</evidence>
<dbReference type="InterPro" id="IPR050239">
    <property type="entry name" value="Sigma-70_RNA_pol_init_factors"/>
</dbReference>
<dbReference type="InterPro" id="IPR036388">
    <property type="entry name" value="WH-like_DNA-bd_sf"/>
</dbReference>
<dbReference type="PANTHER" id="PTHR30603:SF47">
    <property type="entry name" value="RNA POLYMERASE SIGMA FACTOR SIGD, CHLOROPLASTIC"/>
    <property type="match status" value="1"/>
</dbReference>
<dbReference type="AlphaFoldDB" id="A0A7C6EHN5"/>
<dbReference type="GO" id="GO:0003677">
    <property type="term" value="F:DNA binding"/>
    <property type="evidence" value="ECO:0007669"/>
    <property type="project" value="UniProtKB-KW"/>
</dbReference>
<evidence type="ECO:0000256" key="2">
    <source>
        <dbReference type="ARBA" id="ARBA00023082"/>
    </source>
</evidence>